<evidence type="ECO:0000259" key="1">
    <source>
        <dbReference type="Pfam" id="PF13952"/>
    </source>
</evidence>
<protein>
    <recommendedName>
        <fullName evidence="1">DUF4216 domain-containing protein</fullName>
    </recommendedName>
</protein>
<organism evidence="2 3">
    <name type="scientific">Heracleum sosnowskyi</name>
    <dbReference type="NCBI Taxonomy" id="360622"/>
    <lineage>
        <taxon>Eukaryota</taxon>
        <taxon>Viridiplantae</taxon>
        <taxon>Streptophyta</taxon>
        <taxon>Embryophyta</taxon>
        <taxon>Tracheophyta</taxon>
        <taxon>Spermatophyta</taxon>
        <taxon>Magnoliopsida</taxon>
        <taxon>eudicotyledons</taxon>
        <taxon>Gunneridae</taxon>
        <taxon>Pentapetalae</taxon>
        <taxon>asterids</taxon>
        <taxon>campanulids</taxon>
        <taxon>Apiales</taxon>
        <taxon>Apiaceae</taxon>
        <taxon>Apioideae</taxon>
        <taxon>apioid superclade</taxon>
        <taxon>Tordylieae</taxon>
        <taxon>Tordyliinae</taxon>
        <taxon>Heracleum</taxon>
    </lineage>
</organism>
<keyword evidence="3" id="KW-1185">Reference proteome</keyword>
<dbReference type="InterPro" id="IPR025312">
    <property type="entry name" value="DUF4216"/>
</dbReference>
<feature type="domain" description="DUF4216" evidence="1">
    <location>
        <begin position="32"/>
        <end position="106"/>
    </location>
</feature>
<dbReference type="PANTHER" id="PTHR48258">
    <property type="entry name" value="DUF4218 DOMAIN-CONTAINING PROTEIN-RELATED"/>
    <property type="match status" value="1"/>
</dbReference>
<sequence>MLKASVPSYASSKDTNPVIGDVNFYGEVTDIIEIRYSSSMKFVLSRCNWIDNRTGMMKDEFKFTLVNFKHTLYKDNRVIDEPFILATQAQQVWYIQDPLETDWNVIVPFEKQDFDDNQTDTEFSWVREGVAVMEVDVNLPRESDDSIPVLKSRRNNV</sequence>
<comment type="caution">
    <text evidence="2">The sequence shown here is derived from an EMBL/GenBank/DDBJ whole genome shotgun (WGS) entry which is preliminary data.</text>
</comment>
<reference evidence="2" key="2">
    <citation type="submission" date="2023-05" db="EMBL/GenBank/DDBJ databases">
        <authorList>
            <person name="Schelkunov M.I."/>
        </authorList>
    </citation>
    <scope>NUCLEOTIDE SEQUENCE</scope>
    <source>
        <strain evidence="2">Hsosn_3</strain>
        <tissue evidence="2">Leaf</tissue>
    </source>
</reference>
<accession>A0AAD8MYX7</accession>
<dbReference type="AlphaFoldDB" id="A0AAD8MYX7"/>
<dbReference type="Proteomes" id="UP001237642">
    <property type="component" value="Unassembled WGS sequence"/>
</dbReference>
<dbReference type="EMBL" id="JAUIZM010000004">
    <property type="protein sequence ID" value="KAK1389927.1"/>
    <property type="molecule type" value="Genomic_DNA"/>
</dbReference>
<proteinExistence type="predicted"/>
<evidence type="ECO:0000313" key="2">
    <source>
        <dbReference type="EMBL" id="KAK1389927.1"/>
    </source>
</evidence>
<dbReference type="Pfam" id="PF13952">
    <property type="entry name" value="DUF4216"/>
    <property type="match status" value="1"/>
</dbReference>
<gene>
    <name evidence="2" type="ORF">POM88_018105</name>
</gene>
<reference evidence="2" key="1">
    <citation type="submission" date="2023-02" db="EMBL/GenBank/DDBJ databases">
        <title>Genome of toxic invasive species Heracleum sosnowskyi carries increased number of genes despite the absence of recent whole-genome duplications.</title>
        <authorList>
            <person name="Schelkunov M."/>
            <person name="Shtratnikova V."/>
            <person name="Makarenko M."/>
            <person name="Klepikova A."/>
            <person name="Omelchenko D."/>
            <person name="Novikova G."/>
            <person name="Obukhova E."/>
            <person name="Bogdanov V."/>
            <person name="Penin A."/>
            <person name="Logacheva M."/>
        </authorList>
    </citation>
    <scope>NUCLEOTIDE SEQUENCE</scope>
    <source>
        <strain evidence="2">Hsosn_3</strain>
        <tissue evidence="2">Leaf</tissue>
    </source>
</reference>
<evidence type="ECO:0000313" key="3">
    <source>
        <dbReference type="Proteomes" id="UP001237642"/>
    </source>
</evidence>
<name>A0AAD8MYX7_9APIA</name>